<evidence type="ECO:0000313" key="1">
    <source>
        <dbReference type="EMBL" id="OIQ74979.1"/>
    </source>
</evidence>
<sequence length="159" mass="17131">MRGAAFLLGSTLRRQFLGLTCEQIGLMLCVFLAALEFGVQGGVINRLGLFRRFRSVRRLFALDEHPLLAHFHMDGACLAAGIGLLDFAGLLARQGDFLAIARRGPVRCAQVIEQAGFVSLADGSVHGPLSHARLLELLQHLGSGFTEFCGELCDGITGH</sequence>
<protein>
    <submittedName>
        <fullName evidence="1">Uncharacterized protein</fullName>
    </submittedName>
</protein>
<proteinExistence type="predicted"/>
<accession>A0A1J5QBX0</accession>
<comment type="caution">
    <text evidence="1">The sequence shown here is derived from an EMBL/GenBank/DDBJ whole genome shotgun (WGS) entry which is preliminary data.</text>
</comment>
<reference evidence="1" key="1">
    <citation type="submission" date="2016-10" db="EMBL/GenBank/DDBJ databases">
        <title>Sequence of Gallionella enrichment culture.</title>
        <authorList>
            <person name="Poehlein A."/>
            <person name="Muehling M."/>
            <person name="Daniel R."/>
        </authorList>
    </citation>
    <scope>NUCLEOTIDE SEQUENCE</scope>
</reference>
<gene>
    <name evidence="1" type="ORF">GALL_433600</name>
</gene>
<organism evidence="1">
    <name type="scientific">mine drainage metagenome</name>
    <dbReference type="NCBI Taxonomy" id="410659"/>
    <lineage>
        <taxon>unclassified sequences</taxon>
        <taxon>metagenomes</taxon>
        <taxon>ecological metagenomes</taxon>
    </lineage>
</organism>
<dbReference type="EMBL" id="MLJW01002319">
    <property type="protein sequence ID" value="OIQ74979.1"/>
    <property type="molecule type" value="Genomic_DNA"/>
</dbReference>
<dbReference type="AlphaFoldDB" id="A0A1J5QBX0"/>
<name>A0A1J5QBX0_9ZZZZ</name>